<feature type="transmembrane region" description="Helical" evidence="6">
    <location>
        <begin position="15"/>
        <end position="36"/>
    </location>
</feature>
<protein>
    <submittedName>
        <fullName evidence="7">Putative membrane spanning protein</fullName>
    </submittedName>
</protein>
<dbReference type="AlphaFoldDB" id="V6TNX4"/>
<evidence type="ECO:0000256" key="4">
    <source>
        <dbReference type="ARBA" id="ARBA00022989"/>
    </source>
</evidence>
<feature type="transmembrane region" description="Helical" evidence="6">
    <location>
        <begin position="483"/>
        <end position="501"/>
    </location>
</feature>
<feature type="transmembrane region" description="Helical" evidence="6">
    <location>
        <begin position="48"/>
        <end position="64"/>
    </location>
</feature>
<name>V6TNX4_GIAIN</name>
<comment type="subcellular location">
    <subcellularLocation>
        <location evidence="1">Membrane</location>
        <topology evidence="1">Multi-pass membrane protein</topology>
    </subcellularLocation>
</comment>
<evidence type="ECO:0000256" key="1">
    <source>
        <dbReference type="ARBA" id="ARBA00004141"/>
    </source>
</evidence>
<dbReference type="PANTHER" id="PTHR13353">
    <property type="entry name" value="TRANSMEMBRANE PROTEIN 19"/>
    <property type="match status" value="1"/>
</dbReference>
<evidence type="ECO:0000256" key="5">
    <source>
        <dbReference type="ARBA" id="ARBA00023136"/>
    </source>
</evidence>
<feature type="transmembrane region" description="Helical" evidence="6">
    <location>
        <begin position="194"/>
        <end position="214"/>
    </location>
</feature>
<feature type="transmembrane region" description="Helical" evidence="6">
    <location>
        <begin position="70"/>
        <end position="89"/>
    </location>
</feature>
<feature type="transmembrane region" description="Helical" evidence="6">
    <location>
        <begin position="168"/>
        <end position="188"/>
    </location>
</feature>
<comment type="caution">
    <text evidence="7">The sequence shown here is derived from an EMBL/GenBank/DDBJ whole genome shotgun (WGS) entry which is preliminary data.</text>
</comment>
<organism evidence="7 8">
    <name type="scientific">Giardia intestinalis</name>
    <name type="common">Giardia lamblia</name>
    <dbReference type="NCBI Taxonomy" id="5741"/>
    <lineage>
        <taxon>Eukaryota</taxon>
        <taxon>Metamonada</taxon>
        <taxon>Diplomonadida</taxon>
        <taxon>Hexamitidae</taxon>
        <taxon>Giardiinae</taxon>
        <taxon>Giardia</taxon>
    </lineage>
</organism>
<evidence type="ECO:0000256" key="3">
    <source>
        <dbReference type="ARBA" id="ARBA00022692"/>
    </source>
</evidence>
<dbReference type="VEuPathDB" id="GiardiaDB:QR46_4410"/>
<reference evidence="7 8" key="2">
    <citation type="journal article" date="2013" name="Genome Biol. Evol.">
        <title>Genome sequencing of Giardia lamblia genotypes A2 and B isolates (DH and GS) and comparative analysis with the genomes of genotypes A1 and E (WB and Pig).</title>
        <authorList>
            <person name="Adam R.D."/>
            <person name="Dahlstrom E.W."/>
            <person name="Martens C.A."/>
            <person name="Bruno D.P."/>
            <person name="Barbian K.D."/>
            <person name="Ricklefs S.M."/>
            <person name="Hernandez M.M."/>
            <person name="Narla N.P."/>
            <person name="Patel R.B."/>
            <person name="Porcella S.F."/>
            <person name="Nash T.E."/>
        </authorList>
    </citation>
    <scope>NUCLEOTIDE SEQUENCE [LARGE SCALE GENOMIC DNA]</scope>
    <source>
        <strain evidence="7 8">DH</strain>
    </source>
</reference>
<evidence type="ECO:0000256" key="2">
    <source>
        <dbReference type="ARBA" id="ARBA00009012"/>
    </source>
</evidence>
<dbReference type="EMBL" id="AHGT01000010">
    <property type="protein sequence ID" value="ESU38685.1"/>
    <property type="molecule type" value="Genomic_DNA"/>
</dbReference>
<dbReference type="InterPro" id="IPR002794">
    <property type="entry name" value="DUF92_TMEM19"/>
</dbReference>
<dbReference type="VEuPathDB" id="GiardiaDB:DHA2_150022"/>
<keyword evidence="3 6" id="KW-0812">Transmembrane</keyword>
<dbReference type="Proteomes" id="UP000018320">
    <property type="component" value="Unassembled WGS sequence"/>
</dbReference>
<keyword evidence="4 6" id="KW-1133">Transmembrane helix</keyword>
<dbReference type="VEuPathDB" id="GiardiaDB:GL50581_1745"/>
<keyword evidence="5 6" id="KW-0472">Membrane</keyword>
<sequence length="506" mass="54767">MELKLKMGGFPVEGAVRPLALLLAFVCLLLSTLVLLQKVMPRGLPRRCLHVMAGAGNLCHLAVLPQTIGAASVSAALPIAFGILLYIFANTSWLRSVSVGLNKKNIIKQHALLEYGIWSGVTNFLYTRNRSIGRVCVVGLICLVFGDGLSSLVAFFPSGWRRYRAPDSAKTVVGMLVGCGGAMLGLYLSQSFLGLNLGLNVTQMIIIAVSAGIIEALRISGEWDNTTVFIGIFVLRYYIIADSYYKFCVIWAIILMGELCVARHYLTVHGARAGILVFFAHALAGYEFLTPLFLFVIGSLFASKVFKHRISTFVADVFIRNAYQVLSNSYVGLVCSLISRIYPRQHRQTFLFLTFINYAEAFADTLASEVGLGLAKPESRVFVLGRLKLAPPGTDGGMSLCGTVASIIGAGAIAYLWCLQGGRPFPEAVYIFCLGIQGSLTDSLLGSLFQENCILQDGRLGRNEGIRGAVSLRQGKLRLSNTAVNMLSVLSASLSGLLLVLRGKVL</sequence>
<feature type="transmembrane region" description="Helical" evidence="6">
    <location>
        <begin position="322"/>
        <end position="342"/>
    </location>
</feature>
<proteinExistence type="inferred from homology"/>
<comment type="similarity">
    <text evidence="2">Belongs to the TMEM19 family.</text>
</comment>
<accession>V6TNX4</accession>
<reference evidence="8" key="1">
    <citation type="submission" date="2012-02" db="EMBL/GenBank/DDBJ databases">
        <title>Genome sequencing of Giardia lamblia Genotypes A2 and B isolates (DH and GS) and comparative analysis with the genomes of Genotypes A1 and E (WB and Pig).</title>
        <authorList>
            <person name="Adam R."/>
            <person name="Dahlstrom E."/>
            <person name="Martens C."/>
            <person name="Bruno D."/>
            <person name="Barbian K."/>
            <person name="Porcella S.F."/>
            <person name="Nash T."/>
        </authorList>
    </citation>
    <scope>NUCLEOTIDE SEQUENCE</scope>
    <source>
        <strain evidence="8">DH</strain>
    </source>
</reference>
<dbReference type="Pfam" id="PF01940">
    <property type="entry name" value="DUF92"/>
    <property type="match status" value="1"/>
</dbReference>
<dbReference type="GO" id="GO:0016020">
    <property type="term" value="C:membrane"/>
    <property type="evidence" value="ECO:0007669"/>
    <property type="project" value="UniProtKB-SubCell"/>
</dbReference>
<feature type="transmembrane region" description="Helical" evidence="6">
    <location>
        <begin position="132"/>
        <end position="156"/>
    </location>
</feature>
<feature type="transmembrane region" description="Helical" evidence="6">
    <location>
        <begin position="396"/>
        <end position="417"/>
    </location>
</feature>
<dbReference type="VEuPathDB" id="GiardiaDB:GL50803_0014978"/>
<evidence type="ECO:0000256" key="6">
    <source>
        <dbReference type="SAM" id="Phobius"/>
    </source>
</evidence>
<dbReference type="PANTHER" id="PTHR13353:SF5">
    <property type="entry name" value="TRANSMEMBRANE PROTEIN 19"/>
    <property type="match status" value="1"/>
</dbReference>
<gene>
    <name evidence="7" type="ORF">DHA2_150022</name>
</gene>
<evidence type="ECO:0000313" key="8">
    <source>
        <dbReference type="Proteomes" id="UP000018320"/>
    </source>
</evidence>
<evidence type="ECO:0000313" key="7">
    <source>
        <dbReference type="EMBL" id="ESU38685.1"/>
    </source>
</evidence>
<feature type="transmembrane region" description="Helical" evidence="6">
    <location>
        <begin position="274"/>
        <end position="302"/>
    </location>
</feature>